<keyword evidence="2" id="KW-1185">Reference proteome</keyword>
<dbReference type="RefSeq" id="XP_067922718.1">
    <property type="nucleotide sequence ID" value="XM_068065306.1"/>
</dbReference>
<dbReference type="GeneID" id="94428517"/>
<name>A0A2C6KZ21_9APIC</name>
<dbReference type="VEuPathDB" id="ToxoDB:CSUI_005127"/>
<feature type="non-terminal residue" evidence="1">
    <location>
        <position position="95"/>
    </location>
</feature>
<proteinExistence type="predicted"/>
<dbReference type="Proteomes" id="UP000221165">
    <property type="component" value="Unassembled WGS sequence"/>
</dbReference>
<protein>
    <submittedName>
        <fullName evidence="1">Uncharacterized protein</fullName>
    </submittedName>
</protein>
<organism evidence="1 2">
    <name type="scientific">Cystoisospora suis</name>
    <dbReference type="NCBI Taxonomy" id="483139"/>
    <lineage>
        <taxon>Eukaryota</taxon>
        <taxon>Sar</taxon>
        <taxon>Alveolata</taxon>
        <taxon>Apicomplexa</taxon>
        <taxon>Conoidasida</taxon>
        <taxon>Coccidia</taxon>
        <taxon>Eucoccidiorida</taxon>
        <taxon>Eimeriorina</taxon>
        <taxon>Sarcocystidae</taxon>
        <taxon>Cystoisospora</taxon>
    </lineage>
</organism>
<dbReference type="EMBL" id="MIGC01002468">
    <property type="protein sequence ID" value="PHJ21033.1"/>
    <property type="molecule type" value="Genomic_DNA"/>
</dbReference>
<gene>
    <name evidence="1" type="ORF">CSUI_005127</name>
</gene>
<accession>A0A2C6KZ21</accession>
<comment type="caution">
    <text evidence="1">The sequence shown here is derived from an EMBL/GenBank/DDBJ whole genome shotgun (WGS) entry which is preliminary data.</text>
</comment>
<evidence type="ECO:0000313" key="2">
    <source>
        <dbReference type="Proteomes" id="UP000221165"/>
    </source>
</evidence>
<dbReference type="AlphaFoldDB" id="A0A2C6KZ21"/>
<sequence length="95" mass="10501">MRRKRTAWAKKSNQARVLERLLVLLSPKCQGASPPSNRPGEQCLVTSTVLPPAAPALGSNTMNWQRFQHGRGTCTTRTKERNLPIILVANEGHLS</sequence>
<evidence type="ECO:0000313" key="1">
    <source>
        <dbReference type="EMBL" id="PHJ21033.1"/>
    </source>
</evidence>
<reference evidence="1 2" key="1">
    <citation type="journal article" date="2017" name="Int. J. Parasitol.">
        <title>The genome of the protozoan parasite Cystoisospora suis and a reverse vaccinology approach to identify vaccine candidates.</title>
        <authorList>
            <person name="Palmieri N."/>
            <person name="Shrestha A."/>
            <person name="Ruttkowski B."/>
            <person name="Beck T."/>
            <person name="Vogl C."/>
            <person name="Tomley F."/>
            <person name="Blake D.P."/>
            <person name="Joachim A."/>
        </authorList>
    </citation>
    <scope>NUCLEOTIDE SEQUENCE [LARGE SCALE GENOMIC DNA]</scope>
    <source>
        <strain evidence="1 2">Wien I</strain>
    </source>
</reference>